<evidence type="ECO:0000256" key="4">
    <source>
        <dbReference type="ARBA" id="ARBA00022989"/>
    </source>
</evidence>
<feature type="transmembrane region" description="Helical" evidence="7">
    <location>
        <begin position="134"/>
        <end position="153"/>
    </location>
</feature>
<evidence type="ECO:0000256" key="5">
    <source>
        <dbReference type="ARBA" id="ARBA00023136"/>
    </source>
</evidence>
<feature type="transmembrane region" description="Helical" evidence="7">
    <location>
        <begin position="74"/>
        <end position="92"/>
    </location>
</feature>
<evidence type="ECO:0000256" key="1">
    <source>
        <dbReference type="ARBA" id="ARBA00004141"/>
    </source>
</evidence>
<accession>A0A6A5PHK9</accession>
<dbReference type="PANTHER" id="PTHR31621">
    <property type="entry name" value="PROTEIN DMP3"/>
    <property type="match status" value="1"/>
</dbReference>
<protein>
    <submittedName>
        <fullName evidence="8">Uncharacterized protein</fullName>
    </submittedName>
</protein>
<reference evidence="9" key="1">
    <citation type="journal article" date="2020" name="Nat. Commun.">
        <title>Genome sequence of the cluster root forming white lupin.</title>
        <authorList>
            <person name="Hufnagel B."/>
            <person name="Marques A."/>
            <person name="Soriano A."/>
            <person name="Marques L."/>
            <person name="Divol F."/>
            <person name="Doumas P."/>
            <person name="Sallet E."/>
            <person name="Mancinotti D."/>
            <person name="Carrere S."/>
            <person name="Marande W."/>
            <person name="Arribat S."/>
            <person name="Keller J."/>
            <person name="Huneau C."/>
            <person name="Blein T."/>
            <person name="Aime D."/>
            <person name="Laguerre M."/>
            <person name="Taylor J."/>
            <person name="Schubert V."/>
            <person name="Nelson M."/>
            <person name="Geu-Flores F."/>
            <person name="Crespi M."/>
            <person name="Gallardo-Guerrero K."/>
            <person name="Delaux P.-M."/>
            <person name="Salse J."/>
            <person name="Berges H."/>
            <person name="Guyot R."/>
            <person name="Gouzy J."/>
            <person name="Peret B."/>
        </authorList>
    </citation>
    <scope>NUCLEOTIDE SEQUENCE [LARGE SCALE GENOMIC DNA]</scope>
    <source>
        <strain evidence="9">cv. Amiga</strain>
    </source>
</reference>
<dbReference type="GO" id="GO:0010256">
    <property type="term" value="P:endomembrane system organization"/>
    <property type="evidence" value="ECO:0007669"/>
    <property type="project" value="TreeGrafter"/>
</dbReference>
<feature type="region of interest" description="Disordered" evidence="6">
    <location>
        <begin position="1"/>
        <end position="28"/>
    </location>
</feature>
<proteinExistence type="inferred from homology"/>
<evidence type="ECO:0000256" key="2">
    <source>
        <dbReference type="ARBA" id="ARBA00008707"/>
    </source>
</evidence>
<evidence type="ECO:0000313" key="8">
    <source>
        <dbReference type="EMBL" id="KAE9616893.1"/>
    </source>
</evidence>
<evidence type="ECO:0000256" key="7">
    <source>
        <dbReference type="SAM" id="Phobius"/>
    </source>
</evidence>
<dbReference type="GO" id="GO:0005737">
    <property type="term" value="C:cytoplasm"/>
    <property type="evidence" value="ECO:0007669"/>
    <property type="project" value="UniProtKB-ARBA"/>
</dbReference>
<feature type="transmembrane region" description="Helical" evidence="7">
    <location>
        <begin position="173"/>
        <end position="191"/>
    </location>
</feature>
<sequence length="205" mass="22746">MDVRVDTEQQQPFLENASSPEKPTKTPAQKTMRKAFKGTAHLSNLLPTGTVLVFQILSPAFTHQGKCHTITSKTMTMALLTFCSLSCFLLSFTDSFRDERGKVRYGIASLNGLWVMDSSVRISSEEAAKYRLKFIDFVHAFMSILVFVALALFDKSVVSCFVPNPSEEAKDLLPTLPIGIGLLCSFLFIAFPSQRHGIGFPLSRN</sequence>
<dbReference type="InterPro" id="IPR007770">
    <property type="entry name" value="DMP"/>
</dbReference>
<feature type="transmembrane region" description="Helical" evidence="7">
    <location>
        <begin position="42"/>
        <end position="62"/>
    </location>
</feature>
<keyword evidence="4 7" id="KW-1133">Transmembrane helix</keyword>
<comment type="caution">
    <text evidence="8">The sequence shown here is derived from an EMBL/GenBank/DDBJ whole genome shotgun (WGS) entry which is preliminary data.</text>
</comment>
<dbReference type="PANTHER" id="PTHR31621:SF6">
    <property type="entry name" value="PROTEIN DMP7"/>
    <property type="match status" value="1"/>
</dbReference>
<dbReference type="Proteomes" id="UP000447434">
    <property type="component" value="Chromosome 3"/>
</dbReference>
<evidence type="ECO:0000256" key="3">
    <source>
        <dbReference type="ARBA" id="ARBA00022692"/>
    </source>
</evidence>
<dbReference type="EMBL" id="WOCE01000003">
    <property type="protein sequence ID" value="KAE9616893.1"/>
    <property type="molecule type" value="Genomic_DNA"/>
</dbReference>
<keyword evidence="5 7" id="KW-0472">Membrane</keyword>
<evidence type="ECO:0000256" key="6">
    <source>
        <dbReference type="SAM" id="MobiDB-lite"/>
    </source>
</evidence>
<dbReference type="Pfam" id="PF05078">
    <property type="entry name" value="DUF679"/>
    <property type="match status" value="1"/>
</dbReference>
<comment type="similarity">
    <text evidence="2">Belongs to the plant DMP1 protein family.</text>
</comment>
<dbReference type="OrthoDB" id="525686at2759"/>
<comment type="subcellular location">
    <subcellularLocation>
        <location evidence="1">Membrane</location>
        <topology evidence="1">Multi-pass membrane protein</topology>
    </subcellularLocation>
</comment>
<keyword evidence="3 7" id="KW-0812">Transmembrane</keyword>
<dbReference type="GO" id="GO:0016020">
    <property type="term" value="C:membrane"/>
    <property type="evidence" value="ECO:0007669"/>
    <property type="project" value="UniProtKB-SubCell"/>
</dbReference>
<feature type="compositionally biased region" description="Polar residues" evidence="6">
    <location>
        <begin position="8"/>
        <end position="28"/>
    </location>
</feature>
<name>A0A6A5PHK9_LUPAL</name>
<keyword evidence="9" id="KW-1185">Reference proteome</keyword>
<gene>
    <name evidence="8" type="ORF">Lalb_Chr03g0029641</name>
</gene>
<evidence type="ECO:0000313" key="9">
    <source>
        <dbReference type="Proteomes" id="UP000447434"/>
    </source>
</evidence>
<dbReference type="AlphaFoldDB" id="A0A6A5PHK9"/>
<organism evidence="8 9">
    <name type="scientific">Lupinus albus</name>
    <name type="common">White lupine</name>
    <name type="synonym">Lupinus termis</name>
    <dbReference type="NCBI Taxonomy" id="3870"/>
    <lineage>
        <taxon>Eukaryota</taxon>
        <taxon>Viridiplantae</taxon>
        <taxon>Streptophyta</taxon>
        <taxon>Embryophyta</taxon>
        <taxon>Tracheophyta</taxon>
        <taxon>Spermatophyta</taxon>
        <taxon>Magnoliopsida</taxon>
        <taxon>eudicotyledons</taxon>
        <taxon>Gunneridae</taxon>
        <taxon>Pentapetalae</taxon>
        <taxon>rosids</taxon>
        <taxon>fabids</taxon>
        <taxon>Fabales</taxon>
        <taxon>Fabaceae</taxon>
        <taxon>Papilionoideae</taxon>
        <taxon>50 kb inversion clade</taxon>
        <taxon>genistoids sensu lato</taxon>
        <taxon>core genistoids</taxon>
        <taxon>Genisteae</taxon>
        <taxon>Lupinus</taxon>
    </lineage>
</organism>